<evidence type="ECO:0000313" key="4">
    <source>
        <dbReference type="Proteomes" id="UP001500908"/>
    </source>
</evidence>
<feature type="chain" id="PRO_5045864464" description="DUF732 domain-containing protein" evidence="2">
    <location>
        <begin position="22"/>
        <end position="155"/>
    </location>
</feature>
<name>A0ABP7GGF8_9ACTN</name>
<dbReference type="Proteomes" id="UP001500908">
    <property type="component" value="Unassembled WGS sequence"/>
</dbReference>
<organism evidence="3 4">
    <name type="scientific">Salinactinospora qingdaonensis</name>
    <dbReference type="NCBI Taxonomy" id="702744"/>
    <lineage>
        <taxon>Bacteria</taxon>
        <taxon>Bacillati</taxon>
        <taxon>Actinomycetota</taxon>
        <taxon>Actinomycetes</taxon>
        <taxon>Streptosporangiales</taxon>
        <taxon>Nocardiopsidaceae</taxon>
        <taxon>Salinactinospora</taxon>
    </lineage>
</organism>
<accession>A0ABP7GGF8</accession>
<feature type="signal peptide" evidence="2">
    <location>
        <begin position="1"/>
        <end position="21"/>
    </location>
</feature>
<protein>
    <recommendedName>
        <fullName evidence="5">DUF732 domain-containing protein</fullName>
    </recommendedName>
</protein>
<feature type="region of interest" description="Disordered" evidence="1">
    <location>
        <begin position="64"/>
        <end position="94"/>
    </location>
</feature>
<reference evidence="4" key="1">
    <citation type="journal article" date="2019" name="Int. J. Syst. Evol. Microbiol.">
        <title>The Global Catalogue of Microorganisms (GCM) 10K type strain sequencing project: providing services to taxonomists for standard genome sequencing and annotation.</title>
        <authorList>
            <consortium name="The Broad Institute Genomics Platform"/>
            <consortium name="The Broad Institute Genome Sequencing Center for Infectious Disease"/>
            <person name="Wu L."/>
            <person name="Ma J."/>
        </authorList>
    </citation>
    <scope>NUCLEOTIDE SEQUENCE [LARGE SCALE GENOMIC DNA]</scope>
    <source>
        <strain evidence="4">JCM 17137</strain>
    </source>
</reference>
<comment type="caution">
    <text evidence="3">The sequence shown here is derived from an EMBL/GenBank/DDBJ whole genome shotgun (WGS) entry which is preliminary data.</text>
</comment>
<evidence type="ECO:0008006" key="5">
    <source>
        <dbReference type="Google" id="ProtNLM"/>
    </source>
</evidence>
<feature type="region of interest" description="Disordered" evidence="1">
    <location>
        <begin position="21"/>
        <end position="46"/>
    </location>
</feature>
<dbReference type="RefSeq" id="WP_344976559.1">
    <property type="nucleotide sequence ID" value="NZ_BAABDD010000040.1"/>
</dbReference>
<gene>
    <name evidence="3" type="ORF">GCM10022402_46650</name>
</gene>
<evidence type="ECO:0000256" key="2">
    <source>
        <dbReference type="SAM" id="SignalP"/>
    </source>
</evidence>
<evidence type="ECO:0000313" key="3">
    <source>
        <dbReference type="EMBL" id="GAA3764010.1"/>
    </source>
</evidence>
<dbReference type="EMBL" id="BAABDD010000040">
    <property type="protein sequence ID" value="GAA3764010.1"/>
    <property type="molecule type" value="Genomic_DNA"/>
</dbReference>
<keyword evidence="2" id="KW-0732">Signal</keyword>
<dbReference type="PROSITE" id="PS51257">
    <property type="entry name" value="PROKAR_LIPOPROTEIN"/>
    <property type="match status" value="1"/>
</dbReference>
<proteinExistence type="predicted"/>
<evidence type="ECO:0000256" key="1">
    <source>
        <dbReference type="SAM" id="MobiDB-lite"/>
    </source>
</evidence>
<sequence length="155" mass="16471">MRKLAVTAALPLLLIAGCSDSGSDGEAAAPSGSQEPGEVVQPVQDAMADDAWWQSLSHAERSELQGTASSVCEVASKQPVEGESSEDPKNPAKTQEMVMALGNVTVFAAQSDIEDVEFSVKKFIRTYVETACPDYSDTVDEAMNQEAKAIFGQLQ</sequence>
<keyword evidence="4" id="KW-1185">Reference proteome</keyword>